<name>A0A0G4EST2_VITBC</name>
<keyword evidence="4" id="KW-1185">Reference proteome</keyword>
<evidence type="ECO:0000313" key="4">
    <source>
        <dbReference type="Proteomes" id="UP000041254"/>
    </source>
</evidence>
<dbReference type="AlphaFoldDB" id="A0A0G4EST2"/>
<reference evidence="3 4" key="1">
    <citation type="submission" date="2014-11" db="EMBL/GenBank/DDBJ databases">
        <authorList>
            <person name="Zhu J."/>
            <person name="Qi W."/>
            <person name="Song R."/>
        </authorList>
    </citation>
    <scope>NUCLEOTIDE SEQUENCE [LARGE SCALE GENOMIC DNA]</scope>
</reference>
<keyword evidence="1" id="KW-0175">Coiled coil</keyword>
<dbReference type="EMBL" id="CDMY01000302">
    <property type="protein sequence ID" value="CEM00940.1"/>
    <property type="molecule type" value="Genomic_DNA"/>
</dbReference>
<feature type="transmembrane region" description="Helical" evidence="2">
    <location>
        <begin position="267"/>
        <end position="284"/>
    </location>
</feature>
<accession>A0A0G4EST2</accession>
<feature type="transmembrane region" description="Helical" evidence="2">
    <location>
        <begin position="290"/>
        <end position="314"/>
    </location>
</feature>
<evidence type="ECO:0000313" key="3">
    <source>
        <dbReference type="EMBL" id="CEM00940.1"/>
    </source>
</evidence>
<organism evidence="3 4">
    <name type="scientific">Vitrella brassicaformis (strain CCMP3155)</name>
    <dbReference type="NCBI Taxonomy" id="1169540"/>
    <lineage>
        <taxon>Eukaryota</taxon>
        <taxon>Sar</taxon>
        <taxon>Alveolata</taxon>
        <taxon>Colpodellida</taxon>
        <taxon>Vitrellaceae</taxon>
        <taxon>Vitrella</taxon>
    </lineage>
</organism>
<feature type="coiled-coil region" evidence="1">
    <location>
        <begin position="87"/>
        <end position="142"/>
    </location>
</feature>
<keyword evidence="2" id="KW-0472">Membrane</keyword>
<dbReference type="InParanoid" id="A0A0G4EST2"/>
<keyword evidence="2" id="KW-0812">Transmembrane</keyword>
<keyword evidence="2" id="KW-1133">Transmembrane helix</keyword>
<gene>
    <name evidence="3" type="ORF">Vbra_8081</name>
</gene>
<proteinExistence type="predicted"/>
<evidence type="ECO:0000256" key="1">
    <source>
        <dbReference type="SAM" id="Coils"/>
    </source>
</evidence>
<evidence type="ECO:0000256" key="2">
    <source>
        <dbReference type="SAM" id="Phobius"/>
    </source>
</evidence>
<protein>
    <submittedName>
        <fullName evidence="3">Uncharacterized protein</fullName>
    </submittedName>
</protein>
<dbReference type="VEuPathDB" id="CryptoDB:Vbra_8081"/>
<sequence>MTGCWSCRLPAWYSQLHEDGSGHVKVTTKAIVTVPVGVLKAGKSGSAWVGGHNKRRLERRLLDKERQCTIAATETQSTTERGREMDMADRRLTVARLKERVAELERLLEKERQFSERLNAENAELRATIASMEEERDEEGKRAAFGHSLDAQTILQLDSHCFKYDGLVRHFKNIYDSFPDFYYRLMKGFFPKDCHSATAAPDIMKLLLKSEREFLWAIRPHKYKHFYELLDWLEGKAEELLLNFAANNSALECVSRAIRAARRTDKMHLIAACDIICILIFIIKKYEGQWYVWLWGIIIRIIVSTCGLCAAALINGGGNCPRLVANLPDALALVEKHQNDLNKLSVKCTMPHDAVNLIVDETLATLHGPVLSTTRDEVFKDRQSHGRQGDKEEGLLSCWQFMQPLIEINKTVIRETLGHQYWDRLSSGAARPVVGIPPGPLNVREYNEGKLRAPLAPGRVPHSRMPITELRELRDQYGERAGE</sequence>
<dbReference type="Proteomes" id="UP000041254">
    <property type="component" value="Unassembled WGS sequence"/>
</dbReference>
<dbReference type="PhylomeDB" id="A0A0G4EST2"/>